<dbReference type="GO" id="GO:0004674">
    <property type="term" value="F:protein serine/threonine kinase activity"/>
    <property type="evidence" value="ECO:0007669"/>
    <property type="project" value="UniProtKB-EC"/>
</dbReference>
<comment type="catalytic activity">
    <reaction evidence="6">
        <text>L-threonyl-[protein] + ATP = O-phospho-L-threonyl-[protein] + ADP + H(+)</text>
        <dbReference type="Rhea" id="RHEA:46608"/>
        <dbReference type="Rhea" id="RHEA-COMP:11060"/>
        <dbReference type="Rhea" id="RHEA-COMP:11605"/>
        <dbReference type="ChEBI" id="CHEBI:15378"/>
        <dbReference type="ChEBI" id="CHEBI:30013"/>
        <dbReference type="ChEBI" id="CHEBI:30616"/>
        <dbReference type="ChEBI" id="CHEBI:61977"/>
        <dbReference type="ChEBI" id="CHEBI:456216"/>
        <dbReference type="EC" id="2.7.11.1"/>
    </reaction>
</comment>
<evidence type="ECO:0000256" key="4">
    <source>
        <dbReference type="ARBA" id="ARBA00023157"/>
    </source>
</evidence>
<dbReference type="PROSITE" id="PS50927">
    <property type="entry name" value="BULB_LECTIN"/>
    <property type="match status" value="1"/>
</dbReference>
<evidence type="ECO:0000256" key="7">
    <source>
        <dbReference type="ARBA" id="ARBA00048679"/>
    </source>
</evidence>
<dbReference type="Gene3D" id="1.10.510.10">
    <property type="entry name" value="Transferase(Phosphotransferase) domain 1"/>
    <property type="match status" value="1"/>
</dbReference>
<dbReference type="PROSITE" id="PS50948">
    <property type="entry name" value="PAN"/>
    <property type="match status" value="1"/>
</dbReference>
<comment type="catalytic activity">
    <reaction evidence="7">
        <text>L-seryl-[protein] + ATP = O-phospho-L-seryl-[protein] + ADP + H(+)</text>
        <dbReference type="Rhea" id="RHEA:17989"/>
        <dbReference type="Rhea" id="RHEA-COMP:9863"/>
        <dbReference type="Rhea" id="RHEA-COMP:11604"/>
        <dbReference type="ChEBI" id="CHEBI:15378"/>
        <dbReference type="ChEBI" id="CHEBI:29999"/>
        <dbReference type="ChEBI" id="CHEBI:30616"/>
        <dbReference type="ChEBI" id="CHEBI:83421"/>
        <dbReference type="ChEBI" id="CHEBI:456216"/>
        <dbReference type="EC" id="2.7.11.1"/>
    </reaction>
</comment>
<dbReference type="AlphaFoldDB" id="A0AAV5EUY5"/>
<dbReference type="SUPFAM" id="SSF51110">
    <property type="entry name" value="alpha-D-mannose-specific plant lectins"/>
    <property type="match status" value="1"/>
</dbReference>
<evidence type="ECO:0000256" key="9">
    <source>
        <dbReference type="SAM" id="SignalP"/>
    </source>
</evidence>
<dbReference type="SUPFAM" id="SSF56112">
    <property type="entry name" value="Protein kinase-like (PK-like)"/>
    <property type="match status" value="1"/>
</dbReference>
<comment type="caution">
    <text evidence="12">The sequence shown here is derived from an EMBL/GenBank/DDBJ whole genome shotgun (WGS) entry which is preliminary data.</text>
</comment>
<evidence type="ECO:0000259" key="10">
    <source>
        <dbReference type="PROSITE" id="PS50927"/>
    </source>
</evidence>
<reference evidence="12" key="1">
    <citation type="journal article" date="2018" name="DNA Res.">
        <title>Multiple hybrid de novo genome assembly of finger millet, an orphan allotetraploid crop.</title>
        <authorList>
            <person name="Hatakeyama M."/>
            <person name="Aluri S."/>
            <person name="Balachadran M.T."/>
            <person name="Sivarajan S.R."/>
            <person name="Patrignani A."/>
            <person name="Gruter S."/>
            <person name="Poveda L."/>
            <person name="Shimizu-Inatsugi R."/>
            <person name="Baeten J."/>
            <person name="Francoijs K.J."/>
            <person name="Nataraja K.N."/>
            <person name="Reddy Y.A.N."/>
            <person name="Phadnis S."/>
            <person name="Ravikumar R.L."/>
            <person name="Schlapbach R."/>
            <person name="Sreeman S.M."/>
            <person name="Shimizu K.K."/>
        </authorList>
    </citation>
    <scope>NUCLEOTIDE SEQUENCE</scope>
</reference>
<keyword evidence="8" id="KW-0812">Transmembrane</keyword>
<dbReference type="Proteomes" id="UP001054889">
    <property type="component" value="Unassembled WGS sequence"/>
</dbReference>
<keyword evidence="4" id="KW-1015">Disulfide bond</keyword>
<evidence type="ECO:0000313" key="12">
    <source>
        <dbReference type="EMBL" id="GJN26314.1"/>
    </source>
</evidence>
<keyword evidence="3 9" id="KW-0732">Signal</keyword>
<evidence type="ECO:0000256" key="1">
    <source>
        <dbReference type="ARBA" id="ARBA00004479"/>
    </source>
</evidence>
<keyword evidence="8" id="KW-0472">Membrane</keyword>
<dbReference type="CDD" id="cd00028">
    <property type="entry name" value="B_lectin"/>
    <property type="match status" value="1"/>
</dbReference>
<feature type="domain" description="Bulb-type lectin" evidence="10">
    <location>
        <begin position="32"/>
        <end position="161"/>
    </location>
</feature>
<dbReference type="InterPro" id="IPR001480">
    <property type="entry name" value="Bulb-type_lectin_dom"/>
</dbReference>
<keyword evidence="13" id="KW-1185">Reference proteome</keyword>
<dbReference type="EMBL" id="BQKI01000079">
    <property type="protein sequence ID" value="GJN26314.1"/>
    <property type="molecule type" value="Genomic_DNA"/>
</dbReference>
<dbReference type="FunFam" id="2.90.10.10:FF:000005">
    <property type="entry name" value="G-type lectin S-receptor-like serine/threonine-protein kinase"/>
    <property type="match status" value="1"/>
</dbReference>
<dbReference type="Pfam" id="PF00954">
    <property type="entry name" value="S_locus_glycop"/>
    <property type="match status" value="1"/>
</dbReference>
<feature type="transmembrane region" description="Helical" evidence="8">
    <location>
        <begin position="463"/>
        <end position="489"/>
    </location>
</feature>
<dbReference type="Pfam" id="PF01453">
    <property type="entry name" value="B_lectin"/>
    <property type="match status" value="1"/>
</dbReference>
<protein>
    <recommendedName>
        <fullName evidence="2">non-specific serine/threonine protein kinase</fullName>
        <ecNumber evidence="2">2.7.11.1</ecNumber>
    </recommendedName>
</protein>
<organism evidence="12 13">
    <name type="scientific">Eleusine coracana subsp. coracana</name>
    <dbReference type="NCBI Taxonomy" id="191504"/>
    <lineage>
        <taxon>Eukaryota</taxon>
        <taxon>Viridiplantae</taxon>
        <taxon>Streptophyta</taxon>
        <taxon>Embryophyta</taxon>
        <taxon>Tracheophyta</taxon>
        <taxon>Spermatophyta</taxon>
        <taxon>Magnoliopsida</taxon>
        <taxon>Liliopsida</taxon>
        <taxon>Poales</taxon>
        <taxon>Poaceae</taxon>
        <taxon>PACMAD clade</taxon>
        <taxon>Chloridoideae</taxon>
        <taxon>Cynodonteae</taxon>
        <taxon>Eleusininae</taxon>
        <taxon>Eleusine</taxon>
    </lineage>
</organism>
<feature type="chain" id="PRO_5043775213" description="non-specific serine/threonine protein kinase" evidence="9">
    <location>
        <begin position="32"/>
        <end position="634"/>
    </location>
</feature>
<dbReference type="GO" id="GO:0048544">
    <property type="term" value="P:recognition of pollen"/>
    <property type="evidence" value="ECO:0007669"/>
    <property type="project" value="InterPro"/>
</dbReference>
<dbReference type="EC" id="2.7.11.1" evidence="2"/>
<dbReference type="InterPro" id="IPR003609">
    <property type="entry name" value="Pan_app"/>
</dbReference>
<evidence type="ECO:0000256" key="3">
    <source>
        <dbReference type="ARBA" id="ARBA00022729"/>
    </source>
</evidence>
<dbReference type="Pfam" id="PF08276">
    <property type="entry name" value="PAN_2"/>
    <property type="match status" value="1"/>
</dbReference>
<feature type="signal peptide" evidence="9">
    <location>
        <begin position="1"/>
        <end position="31"/>
    </location>
</feature>
<evidence type="ECO:0000259" key="11">
    <source>
        <dbReference type="PROSITE" id="PS50948"/>
    </source>
</evidence>
<gene>
    <name evidence="12" type="primary">gb14237</name>
    <name evidence="12" type="ORF">PR202_gb14237</name>
</gene>
<accession>A0AAV5EUY5</accession>
<reference evidence="12" key="2">
    <citation type="submission" date="2021-12" db="EMBL/GenBank/DDBJ databases">
        <title>Resequencing data analysis of finger millet.</title>
        <authorList>
            <person name="Hatakeyama M."/>
            <person name="Aluri S."/>
            <person name="Balachadran M.T."/>
            <person name="Sivarajan S.R."/>
            <person name="Poveda L."/>
            <person name="Shimizu-Inatsugi R."/>
            <person name="Schlapbach R."/>
            <person name="Sreeman S.M."/>
            <person name="Shimizu K.K."/>
        </authorList>
    </citation>
    <scope>NUCLEOTIDE SEQUENCE</scope>
</reference>
<evidence type="ECO:0000256" key="8">
    <source>
        <dbReference type="SAM" id="Phobius"/>
    </source>
</evidence>
<dbReference type="InterPro" id="IPR000858">
    <property type="entry name" value="S_locus_glycoprot_dom"/>
</dbReference>
<comment type="subcellular location">
    <subcellularLocation>
        <location evidence="1">Membrane</location>
        <topology evidence="1">Single-pass type I membrane protein</topology>
    </subcellularLocation>
</comment>
<feature type="domain" description="Apple" evidence="11">
    <location>
        <begin position="362"/>
        <end position="450"/>
    </location>
</feature>
<evidence type="ECO:0000256" key="6">
    <source>
        <dbReference type="ARBA" id="ARBA00047899"/>
    </source>
</evidence>
<dbReference type="GO" id="GO:0016020">
    <property type="term" value="C:membrane"/>
    <property type="evidence" value="ECO:0007669"/>
    <property type="project" value="UniProtKB-SubCell"/>
</dbReference>
<keyword evidence="8" id="KW-1133">Transmembrane helix</keyword>
<keyword evidence="5" id="KW-0675">Receptor</keyword>
<evidence type="ECO:0000313" key="13">
    <source>
        <dbReference type="Proteomes" id="UP001054889"/>
    </source>
</evidence>
<dbReference type="SMART" id="SM00108">
    <property type="entry name" value="B_lectin"/>
    <property type="match status" value="1"/>
</dbReference>
<evidence type="ECO:0000256" key="2">
    <source>
        <dbReference type="ARBA" id="ARBA00012513"/>
    </source>
</evidence>
<dbReference type="SMART" id="SM00473">
    <property type="entry name" value="PAN_AP"/>
    <property type="match status" value="1"/>
</dbReference>
<dbReference type="GO" id="GO:0051707">
    <property type="term" value="P:response to other organism"/>
    <property type="evidence" value="ECO:0007669"/>
    <property type="project" value="UniProtKB-ARBA"/>
</dbReference>
<name>A0AAV5EUY5_ELECO</name>
<evidence type="ECO:0000256" key="5">
    <source>
        <dbReference type="ARBA" id="ARBA00023170"/>
    </source>
</evidence>
<dbReference type="Gene3D" id="2.90.10.10">
    <property type="entry name" value="Bulb-type lectin domain"/>
    <property type="match status" value="1"/>
</dbReference>
<sequence>MEANSSCAHVLNNLLLLSLLLLSPSSRSAFAADTLTQGRNITDNNETLVSADGSFTLGFFSPGASTKRYLGIWFSVSRDAVCWVANRDRPVDDNSSVLVLSDTGSLVLLYGGGPSSGQLIAWSSNSSGSASSSPVVEAQLLDNGNLVVVRNRVRGSTNFLWQSFDSPSNVLLAGMKVGVDLWNGAEWSLTSWRSADDPSPGSFRRVLDVKGRPDNVVWQEAQGNVVKTFRTGPWNGLRFGGIPEVLSPSYTELMIEYQMLISSREITYGFSVKPGMPFTYVVLTETGVVKRLVWDASSRTWQTYYQGPRDICDGYGKCGAFGVCDSGAASTSFCGCLRGFSPAYSPSEWTTTGCRGTVRLDCDAVRGTTTDGFVLVQSVKLSDTHNASVDMSVVNLPECRARCLANCSCLAYAGADIQGGGVPSGCIMWMDEIMDLRYVDRGQDLFLRLANSELPPPPPSRQFPVAVVVAASAAAAVLVVLVILLVLVIRKRGQRRPPIPEYPAEGCLTLKCDVYSFGVMLLEIVSGQRNSSMPTLLSDARESWNQHNIKTGLLDSALAEPEPDLLSRLERFVQIGLLCVEQSPVDRPSMAEVVMTLMSRTPFDSRAVYPLSLSEESRLTEGADAADGDLVYLT</sequence>
<dbReference type="PANTHER" id="PTHR32444:SF236">
    <property type="entry name" value="D-MANNOSE BINDING LECTIN FAMILY PROTEIN, EXPRESSED"/>
    <property type="match status" value="1"/>
</dbReference>
<dbReference type="CDD" id="cd01098">
    <property type="entry name" value="PAN_AP_plant"/>
    <property type="match status" value="1"/>
</dbReference>
<proteinExistence type="predicted"/>
<dbReference type="InterPro" id="IPR011009">
    <property type="entry name" value="Kinase-like_dom_sf"/>
</dbReference>
<dbReference type="PANTHER" id="PTHR32444">
    <property type="entry name" value="BULB-TYPE LECTIN DOMAIN-CONTAINING PROTEIN"/>
    <property type="match status" value="1"/>
</dbReference>
<dbReference type="InterPro" id="IPR036426">
    <property type="entry name" value="Bulb-type_lectin_dom_sf"/>
</dbReference>